<dbReference type="GO" id="GO:0016491">
    <property type="term" value="F:oxidoreductase activity"/>
    <property type="evidence" value="ECO:0007669"/>
    <property type="project" value="UniProtKB-KW"/>
</dbReference>
<protein>
    <submittedName>
        <fullName evidence="12">FAD-dependent oxidoreductase</fullName>
    </submittedName>
</protein>
<dbReference type="InterPro" id="IPR013785">
    <property type="entry name" value="Aldolase_TIM"/>
</dbReference>
<dbReference type="PANTHER" id="PTHR42917:SF2">
    <property type="entry name" value="2,4-DIENOYL-COA REDUCTASE [(2E)-ENOYL-COA-PRODUCING]"/>
    <property type="match status" value="1"/>
</dbReference>
<keyword evidence="5" id="KW-0288">FMN</keyword>
<reference evidence="12" key="1">
    <citation type="submission" date="2020-06" db="EMBL/GenBank/DDBJ databases">
        <title>Paenibacillus sp. nov., isolated from soil.</title>
        <authorList>
            <person name="Seo Y.L."/>
        </authorList>
    </citation>
    <scope>NUCLEOTIDE SEQUENCE [LARGE SCALE GENOMIC DNA]</scope>
    <source>
        <strain evidence="12">JW14</strain>
    </source>
</reference>
<dbReference type="GO" id="GO:0010181">
    <property type="term" value="F:FMN binding"/>
    <property type="evidence" value="ECO:0007669"/>
    <property type="project" value="InterPro"/>
</dbReference>
<dbReference type="Proteomes" id="UP000564806">
    <property type="component" value="Unassembled WGS sequence"/>
</dbReference>
<dbReference type="PRINTS" id="PR00469">
    <property type="entry name" value="PNDRDTASEII"/>
</dbReference>
<dbReference type="Pfam" id="PF00724">
    <property type="entry name" value="Oxidored_FMN"/>
    <property type="match status" value="1"/>
</dbReference>
<dbReference type="InterPro" id="IPR036188">
    <property type="entry name" value="FAD/NAD-bd_sf"/>
</dbReference>
<dbReference type="Gene3D" id="3.50.50.60">
    <property type="entry name" value="FAD/NAD(P)-binding domain"/>
    <property type="match status" value="1"/>
</dbReference>
<dbReference type="SUPFAM" id="SSF51395">
    <property type="entry name" value="FMN-linked oxidoreductases"/>
    <property type="match status" value="1"/>
</dbReference>
<dbReference type="InterPro" id="IPR001155">
    <property type="entry name" value="OxRdtase_FMN_N"/>
</dbReference>
<feature type="domain" description="FAD/NAD(P)-binding" evidence="11">
    <location>
        <begin position="380"/>
        <end position="613"/>
    </location>
</feature>
<comment type="similarity">
    <text evidence="3">In the N-terminal section; belongs to the NADH:flavin oxidoreductase/NADH oxidase family.</text>
</comment>
<keyword evidence="13" id="KW-1185">Reference proteome</keyword>
<comment type="cofactor">
    <cofactor evidence="1">
        <name>FMN</name>
        <dbReference type="ChEBI" id="CHEBI:58210"/>
    </cofactor>
</comment>
<dbReference type="AlphaFoldDB" id="A0A850EMW2"/>
<keyword evidence="7" id="KW-0560">Oxidoreductase</keyword>
<evidence type="ECO:0000256" key="3">
    <source>
        <dbReference type="ARBA" id="ARBA00011048"/>
    </source>
</evidence>
<dbReference type="Gene3D" id="3.40.50.720">
    <property type="entry name" value="NAD(P)-binding Rossmann-like Domain"/>
    <property type="match status" value="1"/>
</dbReference>
<evidence type="ECO:0000256" key="1">
    <source>
        <dbReference type="ARBA" id="ARBA00001917"/>
    </source>
</evidence>
<evidence type="ECO:0000259" key="10">
    <source>
        <dbReference type="Pfam" id="PF00724"/>
    </source>
</evidence>
<comment type="cofactor">
    <cofactor evidence="2">
        <name>[4Fe-4S] cluster</name>
        <dbReference type="ChEBI" id="CHEBI:49883"/>
    </cofactor>
</comment>
<dbReference type="GO" id="GO:0046872">
    <property type="term" value="F:metal ion binding"/>
    <property type="evidence" value="ECO:0007669"/>
    <property type="project" value="UniProtKB-KW"/>
</dbReference>
<evidence type="ECO:0000256" key="8">
    <source>
        <dbReference type="ARBA" id="ARBA00023004"/>
    </source>
</evidence>
<evidence type="ECO:0000256" key="6">
    <source>
        <dbReference type="ARBA" id="ARBA00022723"/>
    </source>
</evidence>
<dbReference type="InterPro" id="IPR023753">
    <property type="entry name" value="FAD/NAD-binding_dom"/>
</dbReference>
<dbReference type="PANTHER" id="PTHR42917">
    <property type="entry name" value="2,4-DIENOYL-COA REDUCTASE"/>
    <property type="match status" value="1"/>
</dbReference>
<dbReference type="GO" id="GO:0051536">
    <property type="term" value="F:iron-sulfur cluster binding"/>
    <property type="evidence" value="ECO:0007669"/>
    <property type="project" value="UniProtKB-KW"/>
</dbReference>
<accession>A0A850EMW2</accession>
<organism evidence="12 13">
    <name type="scientific">Paenibacillus agri</name>
    <dbReference type="NCBI Taxonomy" id="2744309"/>
    <lineage>
        <taxon>Bacteria</taxon>
        <taxon>Bacillati</taxon>
        <taxon>Bacillota</taxon>
        <taxon>Bacilli</taxon>
        <taxon>Bacillales</taxon>
        <taxon>Paenibacillaceae</taxon>
        <taxon>Paenibacillus</taxon>
    </lineage>
</organism>
<proteinExistence type="inferred from homology"/>
<name>A0A850EMW2_9BACL</name>
<dbReference type="InterPro" id="IPR051793">
    <property type="entry name" value="NADH:flavin_oxidoreductase"/>
</dbReference>
<evidence type="ECO:0000259" key="11">
    <source>
        <dbReference type="Pfam" id="PF07992"/>
    </source>
</evidence>
<sequence length="639" mass="68697">MYEKLFQPIKIGQVELKNRLIVPPMVVNYCTPDGMVTERFIRYHEARAKGGWGLITVEQSVVCVEGKGHPGQPGLWSDDHIEGLSRLTERVHAAGAKISIQINHAGRAASSSITGSQPVGPSPIKGISSLETPRELSVAEIQEIVRQYGQAARRAKAAGFDMITEHAHAGYLIASFLSSTSNKRTDEYGGTLANRARLALEILKEMRAQVGSEFPILYRFSAEEYVEGGLTIRDTAALARLMEDAGVDMLDVSVANDTPPYTVQPAALPHGFAAELSREIKKVVSVPVAVAGRINDPLVAESILASGDSDLISMGRASIADPEFPNKVKEGRLDDINYCVACLQGCVKSAASYSPVSCLVNPVTGREEEFTVEPAAQRKKILIAGGGVAGMEAAIVAAQRGHDVHLYEQSDRLGGQWLLAAVPPTKTELNYFTIWQKNQLKKLDVKVSYNTSVDRNLVLQEQPDTVIIATGAKPIVPRIKGADNPNVVLAFDVLAGKAEVGNRVAVIGGGLVGTETADHLALHGKQVVLMDMQDAIAKDGFVFNNHYLLESINKHHVEVITSAKVLEITPDTVIYEKGGEPLRVEQLDTIILALGAVPVDTLSQEFKDMGIDVKVVGDSAVVKQAIDAIKDGFEAGLAV</sequence>
<dbReference type="EMBL" id="JABWCS010000206">
    <property type="protein sequence ID" value="NUU61079.1"/>
    <property type="molecule type" value="Genomic_DNA"/>
</dbReference>
<dbReference type="CDD" id="cd02803">
    <property type="entry name" value="OYE_like_FMN_family"/>
    <property type="match status" value="1"/>
</dbReference>
<gene>
    <name evidence="12" type="ORF">HPT30_12040</name>
</gene>
<evidence type="ECO:0000256" key="2">
    <source>
        <dbReference type="ARBA" id="ARBA00001966"/>
    </source>
</evidence>
<evidence type="ECO:0000313" key="13">
    <source>
        <dbReference type="Proteomes" id="UP000564806"/>
    </source>
</evidence>
<dbReference type="Pfam" id="PF07992">
    <property type="entry name" value="Pyr_redox_2"/>
    <property type="match status" value="1"/>
</dbReference>
<evidence type="ECO:0000256" key="4">
    <source>
        <dbReference type="ARBA" id="ARBA00022630"/>
    </source>
</evidence>
<dbReference type="Gene3D" id="3.20.20.70">
    <property type="entry name" value="Aldolase class I"/>
    <property type="match status" value="1"/>
</dbReference>
<evidence type="ECO:0000256" key="7">
    <source>
        <dbReference type="ARBA" id="ARBA00023002"/>
    </source>
</evidence>
<keyword evidence="9" id="KW-0411">Iron-sulfur</keyword>
<evidence type="ECO:0000313" key="12">
    <source>
        <dbReference type="EMBL" id="NUU61079.1"/>
    </source>
</evidence>
<evidence type="ECO:0000256" key="5">
    <source>
        <dbReference type="ARBA" id="ARBA00022643"/>
    </source>
</evidence>
<keyword evidence="8" id="KW-0408">Iron</keyword>
<feature type="domain" description="NADH:flavin oxidoreductase/NADH oxidase N-terminal" evidence="10">
    <location>
        <begin position="4"/>
        <end position="334"/>
    </location>
</feature>
<dbReference type="SUPFAM" id="SSF51905">
    <property type="entry name" value="FAD/NAD(P)-binding domain"/>
    <property type="match status" value="1"/>
</dbReference>
<dbReference type="PRINTS" id="PR00368">
    <property type="entry name" value="FADPNR"/>
</dbReference>
<keyword evidence="6" id="KW-0479">Metal-binding</keyword>
<dbReference type="RefSeq" id="WP_175371631.1">
    <property type="nucleotide sequence ID" value="NZ_JABWCS010000206.1"/>
</dbReference>
<keyword evidence="4" id="KW-0285">Flavoprotein</keyword>
<comment type="caution">
    <text evidence="12">The sequence shown here is derived from an EMBL/GenBank/DDBJ whole genome shotgun (WGS) entry which is preliminary data.</text>
</comment>
<evidence type="ECO:0000256" key="9">
    <source>
        <dbReference type="ARBA" id="ARBA00023014"/>
    </source>
</evidence>